<organism evidence="1 2">
    <name type="scientific">Dendrothele bispora (strain CBS 962.96)</name>
    <dbReference type="NCBI Taxonomy" id="1314807"/>
    <lineage>
        <taxon>Eukaryota</taxon>
        <taxon>Fungi</taxon>
        <taxon>Dikarya</taxon>
        <taxon>Basidiomycota</taxon>
        <taxon>Agaricomycotina</taxon>
        <taxon>Agaricomycetes</taxon>
        <taxon>Agaricomycetidae</taxon>
        <taxon>Agaricales</taxon>
        <taxon>Agaricales incertae sedis</taxon>
        <taxon>Dendrothele</taxon>
    </lineage>
</organism>
<reference evidence="1 2" key="1">
    <citation type="journal article" date="2019" name="Nat. Ecol. Evol.">
        <title>Megaphylogeny resolves global patterns of mushroom evolution.</title>
        <authorList>
            <person name="Varga T."/>
            <person name="Krizsan K."/>
            <person name="Foldi C."/>
            <person name="Dima B."/>
            <person name="Sanchez-Garcia M."/>
            <person name="Sanchez-Ramirez S."/>
            <person name="Szollosi G.J."/>
            <person name="Szarkandi J.G."/>
            <person name="Papp V."/>
            <person name="Albert L."/>
            <person name="Andreopoulos W."/>
            <person name="Angelini C."/>
            <person name="Antonin V."/>
            <person name="Barry K.W."/>
            <person name="Bougher N.L."/>
            <person name="Buchanan P."/>
            <person name="Buyck B."/>
            <person name="Bense V."/>
            <person name="Catcheside P."/>
            <person name="Chovatia M."/>
            <person name="Cooper J."/>
            <person name="Damon W."/>
            <person name="Desjardin D."/>
            <person name="Finy P."/>
            <person name="Geml J."/>
            <person name="Haridas S."/>
            <person name="Hughes K."/>
            <person name="Justo A."/>
            <person name="Karasinski D."/>
            <person name="Kautmanova I."/>
            <person name="Kiss B."/>
            <person name="Kocsube S."/>
            <person name="Kotiranta H."/>
            <person name="LaButti K.M."/>
            <person name="Lechner B.E."/>
            <person name="Liimatainen K."/>
            <person name="Lipzen A."/>
            <person name="Lukacs Z."/>
            <person name="Mihaltcheva S."/>
            <person name="Morgado L.N."/>
            <person name="Niskanen T."/>
            <person name="Noordeloos M.E."/>
            <person name="Ohm R.A."/>
            <person name="Ortiz-Santana B."/>
            <person name="Ovrebo C."/>
            <person name="Racz N."/>
            <person name="Riley R."/>
            <person name="Savchenko A."/>
            <person name="Shiryaev A."/>
            <person name="Soop K."/>
            <person name="Spirin V."/>
            <person name="Szebenyi C."/>
            <person name="Tomsovsky M."/>
            <person name="Tulloss R.E."/>
            <person name="Uehling J."/>
            <person name="Grigoriev I.V."/>
            <person name="Vagvolgyi C."/>
            <person name="Papp T."/>
            <person name="Martin F.M."/>
            <person name="Miettinen O."/>
            <person name="Hibbett D.S."/>
            <person name="Nagy L.G."/>
        </authorList>
    </citation>
    <scope>NUCLEOTIDE SEQUENCE [LARGE SCALE GENOMIC DNA]</scope>
    <source>
        <strain evidence="1 2">CBS 962.96</strain>
    </source>
</reference>
<keyword evidence="2" id="KW-1185">Reference proteome</keyword>
<evidence type="ECO:0000313" key="1">
    <source>
        <dbReference type="EMBL" id="THU84134.1"/>
    </source>
</evidence>
<name>A0A4S8L676_DENBC</name>
<gene>
    <name evidence="1" type="ORF">K435DRAFT_870590</name>
</gene>
<dbReference type="AlphaFoldDB" id="A0A4S8L676"/>
<accession>A0A4S8L676</accession>
<protein>
    <submittedName>
        <fullName evidence="1">Uncharacterized protein</fullName>
    </submittedName>
</protein>
<evidence type="ECO:0000313" key="2">
    <source>
        <dbReference type="Proteomes" id="UP000297245"/>
    </source>
</evidence>
<dbReference type="Proteomes" id="UP000297245">
    <property type="component" value="Unassembled WGS sequence"/>
</dbReference>
<sequence length="420" mass="46257">MLNGFPDATTFPCLNMGRVTIPASTPSRTRRLCVKTEEVAVGSVEAKKRPRPSRVFFCKRPQTQLINISDSQADINFSDAQAQWQNPANIFSVLMTVGGDIIQAALAQLVSSAGPFTPVAFSFGWVSYSVSSVLAAIRSHRLAPMPDCSCLLINMISGDRRPINSWILSRLVHDYEHPNIEGRKCERGLTIAFFKSIGKGTKSSSGKSKRTGLGVSVIPVVLRQNWVVLIITCGGTILAQLQGALPQWKKELWNARTIENDEKRVFCLTKGNGSTDVIVVRCSVGDLILSNLTGARETYSRMTVPATFTLTLAWLVLLFTAQGLKEDIWFLIAVGGIGMIQNLLVSGARCKPAALGFHLEEDEIPEKFQNFELQVGMKPAHDIVEKNIVHSDKVFRALKKAEEIEKKVGIILLDIFFPEV</sequence>
<dbReference type="EMBL" id="ML179620">
    <property type="protein sequence ID" value="THU84134.1"/>
    <property type="molecule type" value="Genomic_DNA"/>
</dbReference>
<dbReference type="OrthoDB" id="1937642at2759"/>
<proteinExistence type="predicted"/>